<evidence type="ECO:0000313" key="3">
    <source>
        <dbReference type="Proteomes" id="UP000653056"/>
    </source>
</evidence>
<proteinExistence type="predicted"/>
<keyword evidence="3" id="KW-1185">Reference proteome</keyword>
<dbReference type="Proteomes" id="UP000653056">
    <property type="component" value="Unassembled WGS sequence"/>
</dbReference>
<reference evidence="3" key="1">
    <citation type="journal article" date="2019" name="Int. J. Syst. Evol. Microbiol.">
        <title>The Global Catalogue of Microorganisms (GCM) 10K type strain sequencing project: providing services to taxonomists for standard genome sequencing and annotation.</title>
        <authorList>
            <consortium name="The Broad Institute Genomics Platform"/>
            <consortium name="The Broad Institute Genome Sequencing Center for Infectious Disease"/>
            <person name="Wu L."/>
            <person name="Ma J."/>
        </authorList>
    </citation>
    <scope>NUCLEOTIDE SEQUENCE [LARGE SCALE GENOMIC DNA]</scope>
    <source>
        <strain evidence="3">KCTC 22228</strain>
    </source>
</reference>
<protein>
    <submittedName>
        <fullName evidence="2">Uncharacterized protein</fullName>
    </submittedName>
</protein>
<feature type="transmembrane region" description="Helical" evidence="1">
    <location>
        <begin position="32"/>
        <end position="52"/>
    </location>
</feature>
<comment type="caution">
    <text evidence="2">The sequence shown here is derived from an EMBL/GenBank/DDBJ whole genome shotgun (WGS) entry which is preliminary data.</text>
</comment>
<evidence type="ECO:0000256" key="1">
    <source>
        <dbReference type="SAM" id="Phobius"/>
    </source>
</evidence>
<name>A0ABQ2ZA12_9GAMM</name>
<sequence length="84" mass="8978">MNPIYATLYLASLALFFVLLCVVAGDRQRSSLLARFGAAAAFALLIPVVLIWSLPPTLVALSATVIVGALVARDVIRHPLKEMS</sequence>
<dbReference type="EMBL" id="BMXS01000027">
    <property type="protein sequence ID" value="GGY06860.1"/>
    <property type="molecule type" value="Genomic_DNA"/>
</dbReference>
<organism evidence="2 3">
    <name type="scientific">Litchfieldella qijiaojingensis</name>
    <dbReference type="NCBI Taxonomy" id="980347"/>
    <lineage>
        <taxon>Bacteria</taxon>
        <taxon>Pseudomonadati</taxon>
        <taxon>Pseudomonadota</taxon>
        <taxon>Gammaproteobacteria</taxon>
        <taxon>Oceanospirillales</taxon>
        <taxon>Halomonadaceae</taxon>
        <taxon>Litchfieldella</taxon>
    </lineage>
</organism>
<keyword evidence="1" id="KW-0812">Transmembrane</keyword>
<evidence type="ECO:0000313" key="2">
    <source>
        <dbReference type="EMBL" id="GGY06860.1"/>
    </source>
</evidence>
<accession>A0ABQ2ZA12</accession>
<feature type="transmembrane region" description="Helical" evidence="1">
    <location>
        <begin position="6"/>
        <end position="25"/>
    </location>
</feature>
<gene>
    <name evidence="2" type="ORF">GCM10007160_37860</name>
</gene>
<keyword evidence="1" id="KW-1133">Transmembrane helix</keyword>
<keyword evidence="1" id="KW-0472">Membrane</keyword>